<evidence type="ECO:0000313" key="6">
    <source>
        <dbReference type="Proteomes" id="UP000192596"/>
    </source>
</evidence>
<dbReference type="InParanoid" id="A0A1V8TAH8"/>
<dbReference type="PANTHER" id="PTHR22980:SF0">
    <property type="entry name" value="CENTROMERE PROTEIN S"/>
    <property type="match status" value="1"/>
</dbReference>
<dbReference type="GO" id="GO:0046982">
    <property type="term" value="F:protein heterodimerization activity"/>
    <property type="evidence" value="ECO:0007669"/>
    <property type="project" value="InterPro"/>
</dbReference>
<evidence type="ECO:0000256" key="1">
    <source>
        <dbReference type="ARBA" id="ARBA00006612"/>
    </source>
</evidence>
<dbReference type="GO" id="GO:0031297">
    <property type="term" value="P:replication fork processing"/>
    <property type="evidence" value="ECO:0007669"/>
    <property type="project" value="TreeGrafter"/>
</dbReference>
<dbReference type="InterPro" id="IPR029003">
    <property type="entry name" value="CENP-S/Mhf1"/>
</dbReference>
<dbReference type="InterPro" id="IPR009072">
    <property type="entry name" value="Histone-fold"/>
</dbReference>
<dbReference type="Pfam" id="PF15630">
    <property type="entry name" value="CENP-S"/>
    <property type="match status" value="1"/>
</dbReference>
<dbReference type="PANTHER" id="PTHR22980">
    <property type="entry name" value="CORTISTATIN"/>
    <property type="match status" value="1"/>
</dbReference>
<reference evidence="6" key="1">
    <citation type="submission" date="2017-03" db="EMBL/GenBank/DDBJ databases">
        <title>Genomes of endolithic fungi from Antarctica.</title>
        <authorList>
            <person name="Coleine C."/>
            <person name="Masonjones S."/>
            <person name="Stajich J.E."/>
        </authorList>
    </citation>
    <scope>NUCLEOTIDE SEQUENCE [LARGE SCALE GENOMIC DNA]</scope>
    <source>
        <strain evidence="6">CCFEE 5527</strain>
    </source>
</reference>
<name>A0A1V8TAH8_9PEZI</name>
<keyword evidence="3" id="KW-0238">DNA-binding</keyword>
<evidence type="ECO:0008006" key="7">
    <source>
        <dbReference type="Google" id="ProtNLM"/>
    </source>
</evidence>
<dbReference type="GO" id="GO:0003677">
    <property type="term" value="F:DNA binding"/>
    <property type="evidence" value="ECO:0007669"/>
    <property type="project" value="UniProtKB-KW"/>
</dbReference>
<dbReference type="AlphaFoldDB" id="A0A1V8TAH8"/>
<accession>A0A1V8TAH8</accession>
<dbReference type="Gene3D" id="1.10.20.10">
    <property type="entry name" value="Histone, subunit A"/>
    <property type="match status" value="1"/>
</dbReference>
<keyword evidence="2" id="KW-0227">DNA damage</keyword>
<organism evidence="5 6">
    <name type="scientific">Cryoendolithus antarcticus</name>
    <dbReference type="NCBI Taxonomy" id="1507870"/>
    <lineage>
        <taxon>Eukaryota</taxon>
        <taxon>Fungi</taxon>
        <taxon>Dikarya</taxon>
        <taxon>Ascomycota</taxon>
        <taxon>Pezizomycotina</taxon>
        <taxon>Dothideomycetes</taxon>
        <taxon>Dothideomycetidae</taxon>
        <taxon>Cladosporiales</taxon>
        <taxon>Cladosporiaceae</taxon>
        <taxon>Cryoendolithus</taxon>
    </lineage>
</organism>
<dbReference type="GO" id="GO:0003682">
    <property type="term" value="F:chromatin binding"/>
    <property type="evidence" value="ECO:0007669"/>
    <property type="project" value="TreeGrafter"/>
</dbReference>
<keyword evidence="4" id="KW-0234">DNA repair</keyword>
<comment type="similarity">
    <text evidence="1">Belongs to the TAF9 family. CENP-S/MHF1 subfamily.</text>
</comment>
<dbReference type="EMBL" id="NAJO01000012">
    <property type="protein sequence ID" value="OQO08427.1"/>
    <property type="molecule type" value="Genomic_DNA"/>
</dbReference>
<dbReference type="GO" id="GO:0000712">
    <property type="term" value="P:resolution of meiotic recombination intermediates"/>
    <property type="evidence" value="ECO:0007669"/>
    <property type="project" value="TreeGrafter"/>
</dbReference>
<proteinExistence type="inferred from homology"/>
<evidence type="ECO:0000256" key="3">
    <source>
        <dbReference type="ARBA" id="ARBA00023125"/>
    </source>
</evidence>
<dbReference type="OrthoDB" id="1872155at2759"/>
<dbReference type="GO" id="GO:0006281">
    <property type="term" value="P:DNA repair"/>
    <property type="evidence" value="ECO:0007669"/>
    <property type="project" value="UniProtKB-KW"/>
</dbReference>
<dbReference type="SUPFAM" id="SSF47113">
    <property type="entry name" value="Histone-fold"/>
    <property type="match status" value="1"/>
</dbReference>
<dbReference type="GO" id="GO:0071821">
    <property type="term" value="C:FANCM-MHF complex"/>
    <property type="evidence" value="ECO:0007669"/>
    <property type="project" value="InterPro"/>
</dbReference>
<keyword evidence="6" id="KW-1185">Reference proteome</keyword>
<evidence type="ECO:0000256" key="2">
    <source>
        <dbReference type="ARBA" id="ARBA00022763"/>
    </source>
</evidence>
<comment type="caution">
    <text evidence="5">The sequence shown here is derived from an EMBL/GenBank/DDBJ whole genome shotgun (WGS) entry which is preliminary data.</text>
</comment>
<gene>
    <name evidence="5" type="ORF">B0A48_06297</name>
</gene>
<dbReference type="CDD" id="cd22919">
    <property type="entry name" value="HFD_CENP-S"/>
    <property type="match status" value="1"/>
</dbReference>
<dbReference type="FunCoup" id="A0A1V8TAH8">
    <property type="interactions" value="59"/>
</dbReference>
<evidence type="ECO:0000313" key="5">
    <source>
        <dbReference type="EMBL" id="OQO08427.1"/>
    </source>
</evidence>
<sequence>MPFTSPPSPGPITQPKTIMAFDNEEKEERLKAALWYSVGQTIDAHTDINATAHFIGSLSEMLYAQIENVSQDLETFAKHDGRTTINTKDVLLLARRNEGLEELLKQEAKAIKDRPSAR</sequence>
<dbReference type="Proteomes" id="UP000192596">
    <property type="component" value="Unassembled WGS sequence"/>
</dbReference>
<dbReference type="STRING" id="1507870.A0A1V8TAH8"/>
<protein>
    <recommendedName>
        <fullName evidence="7">Centromere protein S</fullName>
    </recommendedName>
</protein>
<evidence type="ECO:0000256" key="4">
    <source>
        <dbReference type="ARBA" id="ARBA00023204"/>
    </source>
</evidence>